<dbReference type="PANTHER" id="PTHR24305">
    <property type="entry name" value="CYTOCHROME P450"/>
    <property type="match status" value="1"/>
</dbReference>
<evidence type="ECO:0000256" key="8">
    <source>
        <dbReference type="PIRSR" id="PIRSR602401-1"/>
    </source>
</evidence>
<dbReference type="FunFam" id="1.10.630.10:FF:000047">
    <property type="entry name" value="Cytochrome P450 monooxygenase"/>
    <property type="match status" value="1"/>
</dbReference>
<dbReference type="KEGG" id="sapo:SAPIO_CDS8068"/>
<dbReference type="PRINTS" id="PR00463">
    <property type="entry name" value="EP450I"/>
</dbReference>
<dbReference type="InterPro" id="IPR002401">
    <property type="entry name" value="Cyt_P450_E_grp-I"/>
</dbReference>
<keyword evidence="11" id="KW-1185">Reference proteome</keyword>
<accession>A0A084G0C3</accession>
<evidence type="ECO:0000256" key="6">
    <source>
        <dbReference type="ARBA" id="ARBA00023004"/>
    </source>
</evidence>
<gene>
    <name evidence="10" type="ORF">SAPIO_CDS8068</name>
</gene>
<dbReference type="Pfam" id="PF00067">
    <property type="entry name" value="p450"/>
    <property type="match status" value="1"/>
</dbReference>
<dbReference type="InterPro" id="IPR001128">
    <property type="entry name" value="Cyt_P450"/>
</dbReference>
<evidence type="ECO:0000256" key="2">
    <source>
        <dbReference type="ARBA" id="ARBA00010617"/>
    </source>
</evidence>
<protein>
    <submittedName>
        <fullName evidence="10">Isotrichodermin C-15 hydroxylase</fullName>
    </submittedName>
</protein>
<sequence length="511" mass="57945">MSSSILKTLSVGISLARELSWPEIGIIASVLVASVPVAQFVYNVWFHPLAGFPGPILYAGSNLPKIIQQLRGSITYKAHELHEIYGPVVRISPGELSYISAQAWKDICAGSKGKEPMPLNPIYGQHEVESFGTLSMLWQVSHVEHARQRRIMAPVFSDKSLMEQEPIITKYAALLMQRMRENAGKTVNLCSWFNYTTFDIIGDLTFGEPFDCLQESRLHPWISFVFSRLSLMLYSQIIATMGTLGAAVKLMIPSHIKHDFVKHVAFTKDKVDRRRQREMNRSDFMTHILEHTEKENGMSLSELYANSQILVMAGSETSATLLGVTAYHLMTNPDKLRKLAEEVRSAFSSEDEITFSSIPKLPYLIAVINESLRIHPPVPAGIHRFVPKGGAFIDGRYVPEGADVYITQWAAFHSKDNFADPYLFVPERWLGDERYADDNREVFQPFSLGPRNCIGRSLAYMESRLVIARMVWNFDLHLMPESENWLPQKTIVLYEKKPLYARLSTVHHPSV</sequence>
<comment type="caution">
    <text evidence="10">The sequence shown here is derived from an EMBL/GenBank/DDBJ whole genome shotgun (WGS) entry which is preliminary data.</text>
</comment>
<dbReference type="PROSITE" id="PS00086">
    <property type="entry name" value="CYTOCHROME_P450"/>
    <property type="match status" value="1"/>
</dbReference>
<evidence type="ECO:0000256" key="4">
    <source>
        <dbReference type="ARBA" id="ARBA00022723"/>
    </source>
</evidence>
<dbReference type="Gene3D" id="1.10.630.10">
    <property type="entry name" value="Cytochrome P450"/>
    <property type="match status" value="1"/>
</dbReference>
<evidence type="ECO:0000313" key="10">
    <source>
        <dbReference type="EMBL" id="KEZ40785.1"/>
    </source>
</evidence>
<dbReference type="GO" id="GO:0016705">
    <property type="term" value="F:oxidoreductase activity, acting on paired donors, with incorporation or reduction of molecular oxygen"/>
    <property type="evidence" value="ECO:0007669"/>
    <property type="project" value="InterPro"/>
</dbReference>
<keyword evidence="7 9" id="KW-0503">Monooxygenase</keyword>
<dbReference type="OMA" id="MTHILEH"/>
<comment type="similarity">
    <text evidence="2 9">Belongs to the cytochrome P450 family.</text>
</comment>
<evidence type="ECO:0000256" key="9">
    <source>
        <dbReference type="RuleBase" id="RU000461"/>
    </source>
</evidence>
<dbReference type="RefSeq" id="XP_016640584.1">
    <property type="nucleotide sequence ID" value="XM_016789785.1"/>
</dbReference>
<dbReference type="AlphaFoldDB" id="A0A084G0C3"/>
<evidence type="ECO:0000313" key="11">
    <source>
        <dbReference type="Proteomes" id="UP000028545"/>
    </source>
</evidence>
<comment type="cofactor">
    <cofactor evidence="1 8">
        <name>heme</name>
        <dbReference type="ChEBI" id="CHEBI:30413"/>
    </cofactor>
</comment>
<dbReference type="HOGENOM" id="CLU_001570_14_11_1"/>
<evidence type="ECO:0000256" key="5">
    <source>
        <dbReference type="ARBA" id="ARBA00023002"/>
    </source>
</evidence>
<keyword evidence="3 8" id="KW-0349">Heme</keyword>
<dbReference type="InterPro" id="IPR036396">
    <property type="entry name" value="Cyt_P450_sf"/>
</dbReference>
<dbReference type="GO" id="GO:0005506">
    <property type="term" value="F:iron ion binding"/>
    <property type="evidence" value="ECO:0007669"/>
    <property type="project" value="InterPro"/>
</dbReference>
<reference evidence="10 11" key="1">
    <citation type="journal article" date="2014" name="Genome Announc.">
        <title>Draft genome sequence of the pathogenic fungus Scedosporium apiospermum.</title>
        <authorList>
            <person name="Vandeputte P."/>
            <person name="Ghamrawi S."/>
            <person name="Rechenmann M."/>
            <person name="Iltis A."/>
            <person name="Giraud S."/>
            <person name="Fleury M."/>
            <person name="Thornton C."/>
            <person name="Delhaes L."/>
            <person name="Meyer W."/>
            <person name="Papon N."/>
            <person name="Bouchara J.P."/>
        </authorList>
    </citation>
    <scope>NUCLEOTIDE SEQUENCE [LARGE SCALE GENOMIC DNA]</scope>
    <source>
        <strain evidence="10 11">IHEM 14462</strain>
    </source>
</reference>
<dbReference type="GO" id="GO:0020037">
    <property type="term" value="F:heme binding"/>
    <property type="evidence" value="ECO:0007669"/>
    <property type="project" value="InterPro"/>
</dbReference>
<evidence type="ECO:0000256" key="3">
    <source>
        <dbReference type="ARBA" id="ARBA00022617"/>
    </source>
</evidence>
<proteinExistence type="inferred from homology"/>
<dbReference type="InterPro" id="IPR017972">
    <property type="entry name" value="Cyt_P450_CS"/>
</dbReference>
<dbReference type="EMBL" id="JOWA01000118">
    <property type="protein sequence ID" value="KEZ40785.1"/>
    <property type="molecule type" value="Genomic_DNA"/>
</dbReference>
<dbReference type="PANTHER" id="PTHR24305:SF210">
    <property type="entry name" value="CYTOCHROME P450 MONOOXYGENASE ASQL-RELATED"/>
    <property type="match status" value="1"/>
</dbReference>
<dbReference type="GO" id="GO:0009403">
    <property type="term" value="P:toxin biosynthetic process"/>
    <property type="evidence" value="ECO:0007669"/>
    <property type="project" value="UniProtKB-ARBA"/>
</dbReference>
<dbReference type="GO" id="GO:0004497">
    <property type="term" value="F:monooxygenase activity"/>
    <property type="evidence" value="ECO:0007669"/>
    <property type="project" value="UniProtKB-KW"/>
</dbReference>
<organism evidence="10 11">
    <name type="scientific">Pseudallescheria apiosperma</name>
    <name type="common">Scedosporium apiospermum</name>
    <dbReference type="NCBI Taxonomy" id="563466"/>
    <lineage>
        <taxon>Eukaryota</taxon>
        <taxon>Fungi</taxon>
        <taxon>Dikarya</taxon>
        <taxon>Ascomycota</taxon>
        <taxon>Pezizomycotina</taxon>
        <taxon>Sordariomycetes</taxon>
        <taxon>Hypocreomycetidae</taxon>
        <taxon>Microascales</taxon>
        <taxon>Microascaceae</taxon>
        <taxon>Scedosporium</taxon>
    </lineage>
</organism>
<keyword evidence="6 8" id="KW-0408">Iron</keyword>
<dbReference type="VEuPathDB" id="FungiDB:SAPIO_CDS8068"/>
<dbReference type="OrthoDB" id="1470350at2759"/>
<evidence type="ECO:0000256" key="1">
    <source>
        <dbReference type="ARBA" id="ARBA00001971"/>
    </source>
</evidence>
<dbReference type="CDD" id="cd11058">
    <property type="entry name" value="CYP60B-like"/>
    <property type="match status" value="1"/>
</dbReference>
<feature type="binding site" description="axial binding residue" evidence="8">
    <location>
        <position position="453"/>
    </location>
    <ligand>
        <name>heme</name>
        <dbReference type="ChEBI" id="CHEBI:30413"/>
    </ligand>
    <ligandPart>
        <name>Fe</name>
        <dbReference type="ChEBI" id="CHEBI:18248"/>
    </ligandPart>
</feature>
<keyword evidence="4 8" id="KW-0479">Metal-binding</keyword>
<name>A0A084G0C3_PSEDA</name>
<dbReference type="SUPFAM" id="SSF48264">
    <property type="entry name" value="Cytochrome P450"/>
    <property type="match status" value="1"/>
</dbReference>
<dbReference type="PRINTS" id="PR00385">
    <property type="entry name" value="P450"/>
</dbReference>
<dbReference type="GeneID" id="27727140"/>
<evidence type="ECO:0000256" key="7">
    <source>
        <dbReference type="ARBA" id="ARBA00023033"/>
    </source>
</evidence>
<dbReference type="Proteomes" id="UP000028545">
    <property type="component" value="Unassembled WGS sequence"/>
</dbReference>
<keyword evidence="5 9" id="KW-0560">Oxidoreductase</keyword>
<dbReference type="InterPro" id="IPR050121">
    <property type="entry name" value="Cytochrome_P450_monoxygenase"/>
</dbReference>